<accession>A0A0J8DU38</accession>
<evidence type="ECO:0000313" key="2">
    <source>
        <dbReference type="Proteomes" id="UP000035740"/>
    </source>
</evidence>
<protein>
    <submittedName>
        <fullName evidence="1">Uncharacterized protein</fullName>
    </submittedName>
</protein>
<feature type="non-terminal residue" evidence="1">
    <location>
        <position position="14"/>
    </location>
</feature>
<name>A0A0J8DU38_BETVV</name>
<reference evidence="1 2" key="1">
    <citation type="journal article" date="2014" name="Nature">
        <title>The genome of the recently domesticated crop plant sugar beet (Beta vulgaris).</title>
        <authorList>
            <person name="Dohm J.C."/>
            <person name="Minoche A.E."/>
            <person name="Holtgrawe D."/>
            <person name="Capella-Gutierrez S."/>
            <person name="Zakrzewski F."/>
            <person name="Tafer H."/>
            <person name="Rupp O."/>
            <person name="Sorensen T.R."/>
            <person name="Stracke R."/>
            <person name="Reinhardt R."/>
            <person name="Goesmann A."/>
            <person name="Kraft T."/>
            <person name="Schulz B."/>
            <person name="Stadler P.F."/>
            <person name="Schmidt T."/>
            <person name="Gabaldon T."/>
            <person name="Lehrach H."/>
            <person name="Weisshaar B."/>
            <person name="Himmelbauer H."/>
        </authorList>
    </citation>
    <scope>NUCLEOTIDE SEQUENCE [LARGE SCALE GENOMIC DNA]</scope>
    <source>
        <tissue evidence="1">Taproot</tissue>
    </source>
</reference>
<sequence>MQLSQSQEQMGFYQ</sequence>
<proteinExistence type="predicted"/>
<gene>
    <name evidence="1" type="ORF">BVRB_022540</name>
</gene>
<evidence type="ECO:0000313" key="1">
    <source>
        <dbReference type="EMBL" id="KMS94325.1"/>
    </source>
</evidence>
<organism evidence="1 2">
    <name type="scientific">Beta vulgaris subsp. vulgaris</name>
    <name type="common">Beet</name>
    <dbReference type="NCBI Taxonomy" id="3555"/>
    <lineage>
        <taxon>Eukaryota</taxon>
        <taxon>Viridiplantae</taxon>
        <taxon>Streptophyta</taxon>
        <taxon>Embryophyta</taxon>
        <taxon>Tracheophyta</taxon>
        <taxon>Spermatophyta</taxon>
        <taxon>Magnoliopsida</taxon>
        <taxon>eudicotyledons</taxon>
        <taxon>Gunneridae</taxon>
        <taxon>Pentapetalae</taxon>
        <taxon>Caryophyllales</taxon>
        <taxon>Chenopodiaceae</taxon>
        <taxon>Betoideae</taxon>
        <taxon>Beta</taxon>
    </lineage>
</organism>
<dbReference type="Proteomes" id="UP000035740">
    <property type="component" value="Unassembled WGS sequence"/>
</dbReference>
<keyword evidence="2" id="KW-1185">Reference proteome</keyword>
<dbReference type="EMBL" id="KQ094259">
    <property type="protein sequence ID" value="KMS94325.1"/>
    <property type="molecule type" value="Genomic_DNA"/>
</dbReference>